<dbReference type="OrthoDB" id="250802at2759"/>
<comment type="function">
    <text evidence="5">Subunit of the V1 complex of vacuolar(H+)-ATPase (V-ATPase), a multisubunit enzyme composed of a peripheral complex (V1) that hydrolyzes ATP and a membrane integral complex (V0) that translocates protons. V-ATPase is responsible for acidifying and maintaining the pH of intracellular compartments and in some cell types, is targeted to the plasma membrane, where it is responsible for acidifying the extracellular environment.</text>
</comment>
<dbReference type="AlphaFoldDB" id="A0A5J4WX79"/>
<sequence length="124" mass="14280">MLRYMGPVEMAAVGQNWDEQGKRGIQLLFDAEQEAAKIVEEAKQNRVTLLRTAKDEAEKEAREYRERLEAEYQSEVAKYSGSDSEHFSDLDKKREALLAKMQKDVAAHEAEVIDLLLQYAFKIE</sequence>
<keyword evidence="4 5" id="KW-0406">Ion transport</keyword>
<dbReference type="EMBL" id="SNRW01000750">
    <property type="protein sequence ID" value="KAA6399451.1"/>
    <property type="molecule type" value="Genomic_DNA"/>
</dbReference>
<evidence type="ECO:0000256" key="4">
    <source>
        <dbReference type="ARBA" id="ARBA00023065"/>
    </source>
</evidence>
<organism evidence="7 8">
    <name type="scientific">Streblomastix strix</name>
    <dbReference type="NCBI Taxonomy" id="222440"/>
    <lineage>
        <taxon>Eukaryota</taxon>
        <taxon>Metamonada</taxon>
        <taxon>Preaxostyla</taxon>
        <taxon>Oxymonadida</taxon>
        <taxon>Streblomastigidae</taxon>
        <taxon>Streblomastix</taxon>
    </lineage>
</organism>
<comment type="caution">
    <text evidence="7">The sequence shown here is derived from an EMBL/GenBank/DDBJ whole genome shotgun (WGS) entry which is preliminary data.</text>
</comment>
<reference evidence="7 8" key="1">
    <citation type="submission" date="2019-03" db="EMBL/GenBank/DDBJ databases">
        <title>Single cell metagenomics reveals metabolic interactions within the superorganism composed of flagellate Streblomastix strix and complex community of Bacteroidetes bacteria on its surface.</title>
        <authorList>
            <person name="Treitli S.C."/>
            <person name="Kolisko M."/>
            <person name="Husnik F."/>
            <person name="Keeling P."/>
            <person name="Hampl V."/>
        </authorList>
    </citation>
    <scope>NUCLEOTIDE SEQUENCE [LARGE SCALE GENOMIC DNA]</scope>
    <source>
        <strain evidence="7">ST1C</strain>
    </source>
</reference>
<evidence type="ECO:0000256" key="5">
    <source>
        <dbReference type="RuleBase" id="RU364019"/>
    </source>
</evidence>
<protein>
    <recommendedName>
        <fullName evidence="5">V-type proton ATPase subunit G</fullName>
    </recommendedName>
</protein>
<proteinExistence type="inferred from homology"/>
<dbReference type="Pfam" id="PF03179">
    <property type="entry name" value="V-ATPase_G"/>
    <property type="match status" value="1"/>
</dbReference>
<evidence type="ECO:0000256" key="1">
    <source>
        <dbReference type="ARBA" id="ARBA00010066"/>
    </source>
</evidence>
<comment type="subunit">
    <text evidence="5">V-ATPase is a heteromultimeric enzyme made up of two complexes: the ATP-hydrolytic V1 complex and the proton translocation V0 complex.</text>
</comment>
<evidence type="ECO:0000313" key="7">
    <source>
        <dbReference type="EMBL" id="KAA6399451.1"/>
    </source>
</evidence>
<dbReference type="GO" id="GO:0000221">
    <property type="term" value="C:vacuolar proton-transporting V-type ATPase, V1 domain"/>
    <property type="evidence" value="ECO:0007669"/>
    <property type="project" value="TreeGrafter"/>
</dbReference>
<dbReference type="GO" id="GO:0046961">
    <property type="term" value="F:proton-transporting ATPase activity, rotational mechanism"/>
    <property type="evidence" value="ECO:0007669"/>
    <property type="project" value="InterPro"/>
</dbReference>
<dbReference type="GO" id="GO:0016887">
    <property type="term" value="F:ATP hydrolysis activity"/>
    <property type="evidence" value="ECO:0007669"/>
    <property type="project" value="TreeGrafter"/>
</dbReference>
<evidence type="ECO:0000256" key="2">
    <source>
        <dbReference type="ARBA" id="ARBA00022448"/>
    </source>
</evidence>
<accession>A0A5J4WX79</accession>
<dbReference type="NCBIfam" id="TIGR01147">
    <property type="entry name" value="V_ATP_synt_G"/>
    <property type="match status" value="1"/>
</dbReference>
<name>A0A5J4WX79_9EUKA</name>
<evidence type="ECO:0000256" key="6">
    <source>
        <dbReference type="SAM" id="Coils"/>
    </source>
</evidence>
<dbReference type="PANTHER" id="PTHR12713">
    <property type="entry name" value="VACUOLAR ATP SYNTHASE SUBUNIT G"/>
    <property type="match status" value="1"/>
</dbReference>
<gene>
    <name evidence="7" type="ORF">EZS28_005023</name>
</gene>
<dbReference type="Proteomes" id="UP000324800">
    <property type="component" value="Unassembled WGS sequence"/>
</dbReference>
<keyword evidence="2 5" id="KW-0813">Transport</keyword>
<evidence type="ECO:0000256" key="3">
    <source>
        <dbReference type="ARBA" id="ARBA00022781"/>
    </source>
</evidence>
<dbReference type="Gene3D" id="1.20.5.2950">
    <property type="match status" value="1"/>
</dbReference>
<keyword evidence="3 5" id="KW-0375">Hydrogen ion transport</keyword>
<evidence type="ECO:0000313" key="8">
    <source>
        <dbReference type="Proteomes" id="UP000324800"/>
    </source>
</evidence>
<keyword evidence="6" id="KW-0175">Coiled coil</keyword>
<dbReference type="InterPro" id="IPR028987">
    <property type="entry name" value="ATP_synth_B-like_membr_sf"/>
</dbReference>
<feature type="coiled-coil region" evidence="6">
    <location>
        <begin position="39"/>
        <end position="74"/>
    </location>
</feature>
<dbReference type="SUPFAM" id="SSF81573">
    <property type="entry name" value="F1F0 ATP synthase subunit B, membrane domain"/>
    <property type="match status" value="1"/>
</dbReference>
<dbReference type="InterPro" id="IPR005124">
    <property type="entry name" value="V-ATPase_G"/>
</dbReference>
<dbReference type="PANTHER" id="PTHR12713:SF11">
    <property type="entry name" value="V-TYPE PROTON ATPASE SUBUNIT G"/>
    <property type="match status" value="1"/>
</dbReference>
<comment type="similarity">
    <text evidence="1 5">Belongs to the V-ATPase G subunit family.</text>
</comment>